<protein>
    <recommendedName>
        <fullName evidence="4">RING-type E3 ubiquitin transferase</fullName>
        <ecNumber evidence="4">2.3.2.27</ecNumber>
    </recommendedName>
</protein>
<evidence type="ECO:0000256" key="1">
    <source>
        <dbReference type="ARBA" id="ARBA00000900"/>
    </source>
</evidence>
<keyword evidence="9 10" id="KW-0472">Membrane</keyword>
<keyword evidence="7" id="KW-0833">Ubl conjugation pathway</keyword>
<evidence type="ECO:0000256" key="3">
    <source>
        <dbReference type="ARBA" id="ARBA00004906"/>
    </source>
</evidence>
<feature type="domain" description="DUF2921" evidence="13">
    <location>
        <begin position="308"/>
        <end position="480"/>
    </location>
</feature>
<gene>
    <name evidence="14" type="primary">P0453G03.24</name>
</gene>
<keyword evidence="11" id="KW-0732">Signal</keyword>
<feature type="transmembrane region" description="Helical" evidence="10">
    <location>
        <begin position="1776"/>
        <end position="1798"/>
    </location>
</feature>
<reference evidence="15" key="2">
    <citation type="journal article" date="2008" name="Nucleic Acids Res.">
        <title>The rice annotation project database (RAP-DB): 2008 update.</title>
        <authorList>
            <consortium name="The rice annotation project (RAP)"/>
        </authorList>
    </citation>
    <scope>GENOME REANNOTATION</scope>
    <source>
        <strain evidence="15">cv. Nipponbare</strain>
    </source>
</reference>
<evidence type="ECO:0000256" key="11">
    <source>
        <dbReference type="SAM" id="SignalP"/>
    </source>
</evidence>
<sequence length="2033" mass="221850">MAAAKVVANLQILGLCLLHLCLAASAAAYYPDMLLETSFIPRDYARYADELSPFDPVGAGVLARDLSFANGDWGQDAGRAPLMPSQGGDSPFLRLATFAVTHIDTDALRRRRPAMSAVNVSGVLSFTITRNCCCSSEYAVPHRQVSPEFKLLPGASRLTILFEGVYTETRSPGNDDDIGGGERVLCMVGNGVLPMRGGDSADPWAWARNAGDGSFEPPVMADGNMVLMLRYPKVHTLTTRAVRGELTSTSAASHNAYFDAVRLVSRIGQYSSYLFRPEHGELAANGCSTSTTRPFVCDDGVEGNCAGDLHGGASFCDILTELSPGDHGVLAVVPNWNCNSTDEFCSQLGPFQTGGGATNTTDRMLTGFAIAMQDLRCEPHGGEKPAARVSAVFRAVSPWEDQQLAVRRTGLGGATLSAEGVWRASTGQLCMTGCLGVIDAAAVGDEACHYRVSLHVPTTFSIRRRSIIVGQITAGDGSHFPLSFHQSVPPKHPWNRFGRSEASLRVAYDYTKVENAGELLRRSEPSGFRSSSIAKALVSYPRKAGAAAAAADEMMSLSDLADDLSLHFQPGPRLPFLPEQKVWPQWPALHLDMLSVGPLVGSYSPPLRTLPSTTVARAEIDGGVEQQQHQLLNVSAVLSLSGKMFGWSPVMSLEGVYNQEDGRMYLIGCRNVEAPWRIVSTSRDLEDGMDCSIELRTTPISYRGGRRDAPPDTLTEQTIEGLVCIAMLSGTIAAAVGQLRYIASHPDVAPYVSLVALGVQAVGYTATLVTDAKMLPAWPTYNYRMYVGHLHWNMDSTVKALTLAALLLTLRLAQKVRRSRARARARSPAEPGRVPSDGAVLLRSSGVYLAGLVFVLAVHAVATHTSSTSKQEVFFVEQKAAAASHAPPSCMRTRGAVVERYVGLVKEWFLLPQVIGNAVWRVNCKPLRNAYYGGVTAVWMLPHVYRYLRPPEVYIYRPEVQDDAMAFYEKATDVVVPVVAVALALLIYVQQRWNYKIVGWSLLRTEARLLIMTRTVVFVAVDCFKNRLEFNPSEEAEHSYLRFADVKRQCRSVLTSASELADNAYRVKRVKRELSFEKGDWRQDAGTDPLVPFDGGDAAEDGRRPPLDPLRLATFVVTHVDDDDERRARNAVNVSGLLVLTISRTSASPEIGYHVPVVSSPVFELLPGSTKLRIVFEGVYTEAARSGNGGGERVLCMVGAGVLPTRGADGADPWGWAKNSGRAGFQPPVATDESMLLVLRYPKELTLTTRAVVGEMRSTRAMSDAAYFDTVKLVSGPTWNRQYEFRRPEELAAAAGTCRPLTSSDDGGNRARDLYKGRHLCDVLERYIHGVITARPTWRHCNSTATGAPCPFEMDRAEDAAIVGIVLHDLRCLGYDLDMAGNPGGVKVSVVFRALSPREHWYTAVQRTALSGATLSAEGVWNASAGEVSMVACRGIGGKACHFRVCLSFPATFSITGRDMMLGEITTVDVNETGGGARSSLSFRQRMPPPRLQRCVSGILPVVYRYNYTKVKLAGEFLRRNSSPSDLREIIARSLPLSYPNCGGNGDGKRSLADLADRLTLRFTAMPSLFSPPGWMERPVLHLEVFFLGQLIERFMPASDDATTRSSAIPGDEPCLQEQRLLNVSAELTIFGDLRVASSAMSLEGVYDREDGRMYLIGCRDVHHLPWRSSSARRELELEEGMDCSIEVKVEYPPPTTHWFVRSTARVQIASTRVAGDDPLHFDTVKLRAQPVRYPRRWPDFVSRAIVDSVLCVVLLTATIAAALCQLHHLKHHADVAPYVSLVMLGVQALGLVMPLFAGMEALLARVTVQPELDTTRPLPPPGSSYMLDYNPPYQAVDRTAKILAVAEFLLTLCIAWKVRRSRARLLARSPGEAARVPSDGKVFVYCSSAHLALFVVVLALNSSRDATVEQHVGLMQDMFLLPQVIGNAAWSVNCKPLAGSFYVGITAARLLPRVYDLVRPTPVADVFSDDVHASATASAISREGFFPRAGDVVMPLAAVSLAGAVFVQQRWNYAIVSRMGNSSQQQKLHHIF</sequence>
<comment type="pathway">
    <text evidence="3">Protein modification; protein ubiquitination.</text>
</comment>
<feature type="domain" description="DUF2921" evidence="13">
    <location>
        <begin position="65"/>
        <end position="261"/>
    </location>
</feature>
<comment type="catalytic activity">
    <reaction evidence="1">
        <text>S-ubiquitinyl-[E2 ubiquitin-conjugating enzyme]-L-cysteine + [acceptor protein]-L-lysine = [E2 ubiquitin-conjugating enzyme]-L-cysteine + N(6)-ubiquitinyl-[acceptor protein]-L-lysine.</text>
        <dbReference type="EC" id="2.3.2.27"/>
    </reaction>
</comment>
<evidence type="ECO:0000313" key="15">
    <source>
        <dbReference type="Proteomes" id="UP000000763"/>
    </source>
</evidence>
<feature type="domain" description="DUF2921" evidence="13">
    <location>
        <begin position="1046"/>
        <end position="1271"/>
    </location>
</feature>
<dbReference type="EC" id="2.3.2.27" evidence="4"/>
<evidence type="ECO:0000313" key="14">
    <source>
        <dbReference type="EMBL" id="BAC79823.1"/>
    </source>
</evidence>
<evidence type="ECO:0000256" key="4">
    <source>
        <dbReference type="ARBA" id="ARBA00012483"/>
    </source>
</evidence>
<feature type="domain" description="SWEET-like" evidence="12">
    <location>
        <begin position="1740"/>
        <end position="2015"/>
    </location>
</feature>
<feature type="signal peptide" evidence="11">
    <location>
        <begin position="1"/>
        <end position="28"/>
    </location>
</feature>
<dbReference type="PANTHER" id="PTHR33389:SF3">
    <property type="entry name" value="OS07G0580700 PROTEIN"/>
    <property type="match status" value="1"/>
</dbReference>
<dbReference type="Proteomes" id="UP000000763">
    <property type="component" value="Chromosome 7"/>
</dbReference>
<reference evidence="15" key="1">
    <citation type="journal article" date="2005" name="Nature">
        <title>The map-based sequence of the rice genome.</title>
        <authorList>
            <consortium name="International rice genome sequencing project (IRGSP)"/>
            <person name="Matsumoto T."/>
            <person name="Wu J."/>
            <person name="Kanamori H."/>
            <person name="Katayose Y."/>
            <person name="Fujisawa M."/>
            <person name="Namiki N."/>
            <person name="Mizuno H."/>
            <person name="Yamamoto K."/>
            <person name="Antonio B.A."/>
            <person name="Baba T."/>
            <person name="Sakata K."/>
            <person name="Nagamura Y."/>
            <person name="Aoki H."/>
            <person name="Arikawa K."/>
            <person name="Arita K."/>
            <person name="Bito T."/>
            <person name="Chiden Y."/>
            <person name="Fujitsuka N."/>
            <person name="Fukunaka R."/>
            <person name="Hamada M."/>
            <person name="Harada C."/>
            <person name="Hayashi A."/>
            <person name="Hijishita S."/>
            <person name="Honda M."/>
            <person name="Hosokawa S."/>
            <person name="Ichikawa Y."/>
            <person name="Idonuma A."/>
            <person name="Iijima M."/>
            <person name="Ikeda M."/>
            <person name="Ikeno M."/>
            <person name="Ito K."/>
            <person name="Ito S."/>
            <person name="Ito T."/>
            <person name="Ito Y."/>
            <person name="Ito Y."/>
            <person name="Iwabuchi A."/>
            <person name="Kamiya K."/>
            <person name="Karasawa W."/>
            <person name="Kurita K."/>
            <person name="Katagiri S."/>
            <person name="Kikuta A."/>
            <person name="Kobayashi H."/>
            <person name="Kobayashi N."/>
            <person name="Machita K."/>
            <person name="Maehara T."/>
            <person name="Masukawa M."/>
            <person name="Mizubayashi T."/>
            <person name="Mukai Y."/>
            <person name="Nagasaki H."/>
            <person name="Nagata Y."/>
            <person name="Naito S."/>
            <person name="Nakashima M."/>
            <person name="Nakama Y."/>
            <person name="Nakamichi Y."/>
            <person name="Nakamura M."/>
            <person name="Meguro A."/>
            <person name="Negishi M."/>
            <person name="Ohta I."/>
            <person name="Ohta T."/>
            <person name="Okamoto M."/>
            <person name="Ono N."/>
            <person name="Saji S."/>
            <person name="Sakaguchi M."/>
            <person name="Sakai K."/>
            <person name="Shibata M."/>
            <person name="Shimokawa T."/>
            <person name="Song J."/>
            <person name="Takazaki Y."/>
            <person name="Terasawa K."/>
            <person name="Tsugane M."/>
            <person name="Tsuji K."/>
            <person name="Ueda S."/>
            <person name="Waki K."/>
            <person name="Yamagata H."/>
            <person name="Yamamoto M."/>
            <person name="Yamamoto S."/>
            <person name="Yamane H."/>
            <person name="Yoshiki S."/>
            <person name="Yoshihara R."/>
            <person name="Yukawa K."/>
            <person name="Zhong H."/>
            <person name="Yano M."/>
            <person name="Yuan Q."/>
            <person name="Ouyang S."/>
            <person name="Liu J."/>
            <person name="Jones K.M."/>
            <person name="Gansberger K."/>
            <person name="Moffat K."/>
            <person name="Hill J."/>
            <person name="Bera J."/>
            <person name="Fadrosh D."/>
            <person name="Jin S."/>
            <person name="Johri S."/>
            <person name="Kim M."/>
            <person name="Overton L."/>
            <person name="Reardon M."/>
            <person name="Tsitrin T."/>
            <person name="Vuong H."/>
            <person name="Weaver B."/>
            <person name="Ciecko A."/>
            <person name="Tallon L."/>
            <person name="Jackson J."/>
            <person name="Pai G."/>
            <person name="Aken S.V."/>
            <person name="Utterback T."/>
            <person name="Reidmuller S."/>
            <person name="Feldblyum T."/>
            <person name="Hsiao J."/>
            <person name="Zismann V."/>
            <person name="Iobst S."/>
            <person name="de Vazeille A.R."/>
            <person name="Buell C.R."/>
            <person name="Ying K."/>
            <person name="Li Y."/>
            <person name="Lu T."/>
            <person name="Huang Y."/>
            <person name="Zhao Q."/>
            <person name="Feng Q."/>
            <person name="Zhang L."/>
            <person name="Zhu J."/>
            <person name="Weng Q."/>
            <person name="Mu J."/>
            <person name="Lu Y."/>
            <person name="Fan D."/>
            <person name="Liu Y."/>
            <person name="Guan J."/>
            <person name="Zhang Y."/>
            <person name="Yu S."/>
            <person name="Liu X."/>
            <person name="Zhang Y."/>
            <person name="Hong G."/>
            <person name="Han B."/>
            <person name="Choisne N."/>
            <person name="Demange N."/>
            <person name="Orjeda G."/>
            <person name="Samain S."/>
            <person name="Cattolico L."/>
            <person name="Pelletier E."/>
            <person name="Couloux A."/>
            <person name="Segurens B."/>
            <person name="Wincker P."/>
            <person name="D'Hont A."/>
            <person name="Scarpelli C."/>
            <person name="Weissenbach J."/>
            <person name="Salanoubat M."/>
            <person name="Quetier F."/>
            <person name="Yu Y."/>
            <person name="Kim H.R."/>
            <person name="Rambo T."/>
            <person name="Currie J."/>
            <person name="Collura K."/>
            <person name="Luo M."/>
            <person name="Yang T."/>
            <person name="Ammiraju J.S.S."/>
            <person name="Engler F."/>
            <person name="Soderlund C."/>
            <person name="Wing R.A."/>
            <person name="Palmer L.E."/>
            <person name="de la Bastide M."/>
            <person name="Spiegel L."/>
            <person name="Nascimento L."/>
            <person name="Zutavern T."/>
            <person name="O'Shaughnessy A."/>
            <person name="Dike S."/>
            <person name="Dedhia N."/>
            <person name="Preston R."/>
            <person name="Balija V."/>
            <person name="McCombie W.R."/>
            <person name="Chow T."/>
            <person name="Chen H."/>
            <person name="Chung M."/>
            <person name="Chen C."/>
            <person name="Shaw J."/>
            <person name="Wu H."/>
            <person name="Hsiao K."/>
            <person name="Chao Y."/>
            <person name="Chu M."/>
            <person name="Cheng C."/>
            <person name="Hour A."/>
            <person name="Lee P."/>
            <person name="Lin S."/>
            <person name="Lin Y."/>
            <person name="Liou J."/>
            <person name="Liu S."/>
            <person name="Hsing Y."/>
            <person name="Raghuvanshi S."/>
            <person name="Mohanty A."/>
            <person name="Bharti A.K."/>
            <person name="Gaur A."/>
            <person name="Gupta V."/>
            <person name="Kumar D."/>
            <person name="Ravi V."/>
            <person name="Vij S."/>
            <person name="Kapur A."/>
            <person name="Khurana P."/>
            <person name="Khurana P."/>
            <person name="Khurana J.P."/>
            <person name="Tyagi A.K."/>
            <person name="Gaikwad K."/>
            <person name="Singh A."/>
            <person name="Dalal V."/>
            <person name="Srivastava S."/>
            <person name="Dixit A."/>
            <person name="Pal A.K."/>
            <person name="Ghazi I.A."/>
            <person name="Yadav M."/>
            <person name="Pandit A."/>
            <person name="Bhargava A."/>
            <person name="Sureshbabu K."/>
            <person name="Batra K."/>
            <person name="Sharma T.R."/>
            <person name="Mohapatra T."/>
            <person name="Singh N.K."/>
            <person name="Messing J."/>
            <person name="Nelson A.B."/>
            <person name="Fuks G."/>
            <person name="Kavchok S."/>
            <person name="Keizer G."/>
            <person name="Linton E."/>
            <person name="Llaca V."/>
            <person name="Song R."/>
            <person name="Tanyolac B."/>
            <person name="Young S."/>
            <person name="Ho-Il K."/>
            <person name="Hahn J.H."/>
            <person name="Sangsakoo G."/>
            <person name="Vanavichit A."/>
            <person name="de Mattos Luiz.A.T."/>
            <person name="Zimmer P.D."/>
            <person name="Malone G."/>
            <person name="Dellagostin O."/>
            <person name="de Oliveira A.C."/>
            <person name="Bevan M."/>
            <person name="Bancroft I."/>
            <person name="Minx P."/>
            <person name="Cordum H."/>
            <person name="Wilson R."/>
            <person name="Cheng Z."/>
            <person name="Jin W."/>
            <person name="Jiang J."/>
            <person name="Leong S.A."/>
            <person name="Iwama H."/>
            <person name="Gojobori T."/>
            <person name="Itoh T."/>
            <person name="Niimura Y."/>
            <person name="Fujii Y."/>
            <person name="Habara T."/>
            <person name="Sakai H."/>
            <person name="Sato Y."/>
            <person name="Wilson G."/>
            <person name="Kumar K."/>
            <person name="McCouch S."/>
            <person name="Juretic N."/>
            <person name="Hoen D."/>
            <person name="Wright S."/>
            <person name="Bruskiewich R."/>
            <person name="Bureau T."/>
            <person name="Miyao A."/>
            <person name="Hirochika H."/>
            <person name="Nishikawa T."/>
            <person name="Kadowaki K."/>
            <person name="Sugiura M."/>
            <person name="Burr B."/>
            <person name="Sasaki T."/>
        </authorList>
    </citation>
    <scope>NUCLEOTIDE SEQUENCE [LARGE SCALE GENOMIC DNA]</scope>
    <source>
        <strain evidence="15">cv. Nipponbare</strain>
    </source>
</reference>
<evidence type="ECO:0000256" key="2">
    <source>
        <dbReference type="ARBA" id="ARBA00004127"/>
    </source>
</evidence>
<evidence type="ECO:0000256" key="9">
    <source>
        <dbReference type="ARBA" id="ARBA00023136"/>
    </source>
</evidence>
<dbReference type="InterPro" id="IPR021319">
    <property type="entry name" value="DUF2921"/>
</dbReference>
<evidence type="ECO:0000256" key="8">
    <source>
        <dbReference type="ARBA" id="ARBA00022989"/>
    </source>
</evidence>
<dbReference type="InterPro" id="IPR057425">
    <property type="entry name" value="DUF2921_N"/>
</dbReference>
<feature type="domain" description="SWEET-like" evidence="12">
    <location>
        <begin position="717"/>
        <end position="996"/>
    </location>
</feature>
<keyword evidence="8 10" id="KW-1133">Transmembrane helix</keyword>
<evidence type="ECO:0000259" key="12">
    <source>
        <dbReference type="Pfam" id="PF11145"/>
    </source>
</evidence>
<dbReference type="GO" id="GO:0012505">
    <property type="term" value="C:endomembrane system"/>
    <property type="evidence" value="ECO:0007669"/>
    <property type="project" value="UniProtKB-SubCell"/>
</dbReference>
<evidence type="ECO:0000256" key="10">
    <source>
        <dbReference type="SAM" id="Phobius"/>
    </source>
</evidence>
<feature type="domain" description="DUF2921" evidence="13">
    <location>
        <begin position="555"/>
        <end position="696"/>
    </location>
</feature>
<comment type="subcellular location">
    <subcellularLocation>
        <location evidence="2">Endomembrane system</location>
        <topology evidence="2">Multi-pass membrane protein</topology>
    </subcellularLocation>
</comment>
<dbReference type="Pfam" id="PF11145">
    <property type="entry name" value="DUF2921"/>
    <property type="match status" value="2"/>
</dbReference>
<keyword evidence="5" id="KW-0808">Transferase</keyword>
<dbReference type="GO" id="GO:0061630">
    <property type="term" value="F:ubiquitin protein ligase activity"/>
    <property type="evidence" value="ECO:0007669"/>
    <property type="project" value="UniProtKB-EC"/>
</dbReference>
<keyword evidence="6 10" id="KW-0812">Transmembrane</keyword>
<dbReference type="Pfam" id="PF25333">
    <property type="entry name" value="DUF2921_N"/>
    <property type="match status" value="6"/>
</dbReference>
<accession>Q7XI95</accession>
<evidence type="ECO:0000259" key="13">
    <source>
        <dbReference type="Pfam" id="PF25333"/>
    </source>
</evidence>
<name>Q7XI95_ORYSJ</name>
<feature type="chain" id="PRO_5004296728" description="RING-type E3 ubiquitin transferase" evidence="11">
    <location>
        <begin position="29"/>
        <end position="2033"/>
    </location>
</feature>
<dbReference type="PANTHER" id="PTHR33389">
    <property type="entry name" value="FAMILY PROTEIN, PUTATIVE (DUF2921)-RELATED"/>
    <property type="match status" value="1"/>
</dbReference>
<evidence type="ECO:0000256" key="7">
    <source>
        <dbReference type="ARBA" id="ARBA00022786"/>
    </source>
</evidence>
<organism evidence="14 15">
    <name type="scientific">Oryza sativa subsp. japonica</name>
    <name type="common">Rice</name>
    <dbReference type="NCBI Taxonomy" id="39947"/>
    <lineage>
        <taxon>Eukaryota</taxon>
        <taxon>Viridiplantae</taxon>
        <taxon>Streptophyta</taxon>
        <taxon>Embryophyta</taxon>
        <taxon>Tracheophyta</taxon>
        <taxon>Spermatophyta</taxon>
        <taxon>Magnoliopsida</taxon>
        <taxon>Liliopsida</taxon>
        <taxon>Poales</taxon>
        <taxon>Poaceae</taxon>
        <taxon>BOP clade</taxon>
        <taxon>Oryzoideae</taxon>
        <taxon>Oryzeae</taxon>
        <taxon>Oryzinae</taxon>
        <taxon>Oryza</taxon>
        <taxon>Oryza sativa</taxon>
    </lineage>
</organism>
<evidence type="ECO:0000256" key="6">
    <source>
        <dbReference type="ARBA" id="ARBA00022692"/>
    </source>
</evidence>
<proteinExistence type="predicted"/>
<evidence type="ECO:0000256" key="5">
    <source>
        <dbReference type="ARBA" id="ARBA00022679"/>
    </source>
</evidence>
<feature type="transmembrane region" description="Helical" evidence="10">
    <location>
        <begin position="1741"/>
        <end position="1764"/>
    </location>
</feature>
<feature type="domain" description="DUF2921" evidence="13">
    <location>
        <begin position="1595"/>
        <end position="1725"/>
    </location>
</feature>
<dbReference type="EMBL" id="AP004276">
    <property type="protein sequence ID" value="BAC79823.1"/>
    <property type="molecule type" value="Genomic_DNA"/>
</dbReference>
<feature type="domain" description="DUF2921" evidence="13">
    <location>
        <begin position="1394"/>
        <end position="1469"/>
    </location>
</feature>